<reference evidence="1 2" key="1">
    <citation type="journal article" date="2016" name="Mol. Biol. Evol.">
        <title>Comparative Genomics of Early-Diverging Mushroom-Forming Fungi Provides Insights into the Origins of Lignocellulose Decay Capabilities.</title>
        <authorList>
            <person name="Nagy L.G."/>
            <person name="Riley R."/>
            <person name="Tritt A."/>
            <person name="Adam C."/>
            <person name="Daum C."/>
            <person name="Floudas D."/>
            <person name="Sun H."/>
            <person name="Yadav J.S."/>
            <person name="Pangilinan J."/>
            <person name="Larsson K.H."/>
            <person name="Matsuura K."/>
            <person name="Barry K."/>
            <person name="Labutti K."/>
            <person name="Kuo R."/>
            <person name="Ohm R.A."/>
            <person name="Bhattacharya S.S."/>
            <person name="Shirouzu T."/>
            <person name="Yoshinaga Y."/>
            <person name="Martin F.M."/>
            <person name="Grigoriev I.V."/>
            <person name="Hibbett D.S."/>
        </authorList>
    </citation>
    <scope>NUCLEOTIDE SEQUENCE [LARGE SCALE GENOMIC DNA]</scope>
    <source>
        <strain evidence="1 2">HHB9708</strain>
    </source>
</reference>
<dbReference type="EMBL" id="KV419403">
    <property type="protein sequence ID" value="KZS94919.1"/>
    <property type="molecule type" value="Genomic_DNA"/>
</dbReference>
<gene>
    <name evidence="1" type="ORF">SISNIDRAFT_494805</name>
</gene>
<dbReference type="InterPro" id="IPR027417">
    <property type="entry name" value="P-loop_NTPase"/>
</dbReference>
<keyword evidence="2" id="KW-1185">Reference proteome</keyword>
<dbReference type="AlphaFoldDB" id="A0A164WBZ2"/>
<evidence type="ECO:0000313" key="1">
    <source>
        <dbReference type="EMBL" id="KZS94919.1"/>
    </source>
</evidence>
<name>A0A164WBZ2_9AGAM</name>
<organism evidence="1 2">
    <name type="scientific">Sistotremastrum niveocremeum HHB9708</name>
    <dbReference type="NCBI Taxonomy" id="1314777"/>
    <lineage>
        <taxon>Eukaryota</taxon>
        <taxon>Fungi</taxon>
        <taxon>Dikarya</taxon>
        <taxon>Basidiomycota</taxon>
        <taxon>Agaricomycotina</taxon>
        <taxon>Agaricomycetes</taxon>
        <taxon>Sistotremastrales</taxon>
        <taxon>Sistotremastraceae</taxon>
        <taxon>Sertulicium</taxon>
        <taxon>Sertulicium niveocremeum</taxon>
    </lineage>
</organism>
<proteinExistence type="predicted"/>
<accession>A0A164WBZ2</accession>
<dbReference type="Gene3D" id="3.40.50.300">
    <property type="entry name" value="P-loop containing nucleotide triphosphate hydrolases"/>
    <property type="match status" value="1"/>
</dbReference>
<dbReference type="Proteomes" id="UP000076722">
    <property type="component" value="Unassembled WGS sequence"/>
</dbReference>
<protein>
    <submittedName>
        <fullName evidence="1">Uncharacterized protein</fullName>
    </submittedName>
</protein>
<sequence>MSFYFSFEEESTDLWIMLGVSQSSSDKQIKNHQILEKITKTDSRLPVTLCFHVPVIHYLDGRPAESDGDNPILYKIDSDDGMIFAKDDLRGRPFRRSPDFLVIINYCSVLSRLEFGETKFSTFKSFVTKHLSFRTILLGIDIEKRADPEVLHRLLSDPQRPGPVLPEEGEALAENVAAYKYMECSLENKVQAFRIATSLGLRRRIGYQIASWVL</sequence>
<evidence type="ECO:0000313" key="2">
    <source>
        <dbReference type="Proteomes" id="UP000076722"/>
    </source>
</evidence>